<feature type="compositionally biased region" description="Basic and acidic residues" evidence="13">
    <location>
        <begin position="725"/>
        <end position="742"/>
    </location>
</feature>
<evidence type="ECO:0000256" key="9">
    <source>
        <dbReference type="ARBA" id="ARBA00022833"/>
    </source>
</evidence>
<feature type="compositionally biased region" description="Basic residues" evidence="13">
    <location>
        <begin position="511"/>
        <end position="524"/>
    </location>
</feature>
<dbReference type="SMART" id="SM00046">
    <property type="entry name" value="DAGKc"/>
    <property type="match status" value="1"/>
</dbReference>
<keyword evidence="8 12" id="KW-0418">Kinase</keyword>
<dbReference type="EMBL" id="HG722623">
    <property type="protein sequence ID" value="CDJ62881.1"/>
    <property type="molecule type" value="Genomic_DNA"/>
</dbReference>
<dbReference type="GO" id="GO:0005524">
    <property type="term" value="F:ATP binding"/>
    <property type="evidence" value="ECO:0007669"/>
    <property type="project" value="UniProtKB-KW"/>
</dbReference>
<dbReference type="OrthoDB" id="331874at2759"/>
<dbReference type="SUPFAM" id="SSF57889">
    <property type="entry name" value="Cysteine-rich domain"/>
    <property type="match status" value="1"/>
</dbReference>
<dbReference type="SMART" id="SM00045">
    <property type="entry name" value="DAGKa"/>
    <property type="match status" value="1"/>
</dbReference>
<dbReference type="InterPro" id="IPR046349">
    <property type="entry name" value="C1-like_sf"/>
</dbReference>
<comment type="subcellular location">
    <subcellularLocation>
        <location evidence="1">Membrane</location>
    </subcellularLocation>
</comment>
<dbReference type="AlphaFoldDB" id="U6MFS0"/>
<feature type="transmembrane region" description="Helical" evidence="14">
    <location>
        <begin position="68"/>
        <end position="90"/>
    </location>
</feature>
<dbReference type="EC" id="2.7.1.107" evidence="12"/>
<dbReference type="PROSITE" id="PS50146">
    <property type="entry name" value="DAGK"/>
    <property type="match status" value="1"/>
</dbReference>
<dbReference type="Gene3D" id="3.30.60.20">
    <property type="match status" value="1"/>
</dbReference>
<dbReference type="GO" id="GO:0007200">
    <property type="term" value="P:phospholipase C-activating G protein-coupled receptor signaling pathway"/>
    <property type="evidence" value="ECO:0007669"/>
    <property type="project" value="InterPro"/>
</dbReference>
<comment type="similarity">
    <text evidence="2 12">Belongs to the eukaryotic diacylglycerol kinase family.</text>
</comment>
<keyword evidence="6 12" id="KW-0547">Nucleotide-binding</keyword>
<name>U6MFS0_9EIME</name>
<feature type="compositionally biased region" description="Low complexity" evidence="13">
    <location>
        <begin position="330"/>
        <end position="340"/>
    </location>
</feature>
<reference evidence="17" key="1">
    <citation type="submission" date="2013-10" db="EMBL/GenBank/DDBJ databases">
        <title>Genomic analysis of the causative agents of coccidiosis in chickens.</title>
        <authorList>
            <person name="Reid A.J."/>
            <person name="Blake D."/>
            <person name="Billington K."/>
            <person name="Browne H."/>
            <person name="Dunn M."/>
            <person name="Hung S."/>
            <person name="Kawahara F."/>
            <person name="Miranda-Saavedra D."/>
            <person name="Mourier T."/>
            <person name="Nagra H."/>
            <person name="Otto T.D."/>
            <person name="Rawlings N."/>
            <person name="Sanchez A."/>
            <person name="Sanders M."/>
            <person name="Subramaniam C."/>
            <person name="Tay Y."/>
            <person name="Dear P."/>
            <person name="Doerig C."/>
            <person name="Gruber A."/>
            <person name="Parkinson J."/>
            <person name="Shirley M."/>
            <person name="Wan K.L."/>
            <person name="Berriman M."/>
            <person name="Tomley F."/>
            <person name="Pain A."/>
        </authorList>
    </citation>
    <scope>NUCLEOTIDE SEQUENCE [LARGE SCALE GENOMIC DNA]</scope>
    <source>
        <strain evidence="17">Houghton</strain>
    </source>
</reference>
<feature type="region of interest" description="Disordered" evidence="13">
    <location>
        <begin position="771"/>
        <end position="796"/>
    </location>
</feature>
<evidence type="ECO:0000256" key="8">
    <source>
        <dbReference type="ARBA" id="ARBA00022777"/>
    </source>
</evidence>
<evidence type="ECO:0000256" key="4">
    <source>
        <dbReference type="ARBA" id="ARBA00022723"/>
    </source>
</evidence>
<proteinExistence type="inferred from homology"/>
<feature type="region of interest" description="Disordered" evidence="13">
    <location>
        <begin position="380"/>
        <end position="413"/>
    </location>
</feature>
<evidence type="ECO:0000313" key="17">
    <source>
        <dbReference type="EMBL" id="CDJ62881.1"/>
    </source>
</evidence>
<dbReference type="RefSeq" id="XP_013440243.1">
    <property type="nucleotide sequence ID" value="XM_013584789.1"/>
</dbReference>
<dbReference type="VEuPathDB" id="ToxoDB:ENH_00030240"/>
<feature type="compositionally biased region" description="Polar residues" evidence="13">
    <location>
        <begin position="387"/>
        <end position="400"/>
    </location>
</feature>
<evidence type="ECO:0000256" key="7">
    <source>
        <dbReference type="ARBA" id="ARBA00022771"/>
    </source>
</evidence>
<evidence type="ECO:0000259" key="16">
    <source>
        <dbReference type="PROSITE" id="PS50146"/>
    </source>
</evidence>
<dbReference type="CDD" id="cd00029">
    <property type="entry name" value="C1"/>
    <property type="match status" value="1"/>
</dbReference>
<dbReference type="GeneID" id="25473189"/>
<feature type="region of interest" description="Disordered" evidence="13">
    <location>
        <begin position="972"/>
        <end position="1030"/>
    </location>
</feature>
<evidence type="ECO:0000259" key="15">
    <source>
        <dbReference type="PROSITE" id="PS50081"/>
    </source>
</evidence>
<dbReference type="SMART" id="SM00109">
    <property type="entry name" value="C1"/>
    <property type="match status" value="2"/>
</dbReference>
<protein>
    <recommendedName>
        <fullName evidence="12">Diacylglycerol kinase</fullName>
        <shortName evidence="12">DAG kinase</shortName>
        <ecNumber evidence="12">2.7.1.107</ecNumber>
    </recommendedName>
</protein>
<keyword evidence="9" id="KW-0862">Zinc</keyword>
<dbReference type="InterPro" id="IPR002219">
    <property type="entry name" value="PKC_DAG/PE"/>
</dbReference>
<feature type="region of interest" description="Disordered" evidence="13">
    <location>
        <begin position="684"/>
        <end position="756"/>
    </location>
</feature>
<organism evidence="17 18">
    <name type="scientific">Eimeria necatrix</name>
    <dbReference type="NCBI Taxonomy" id="51315"/>
    <lineage>
        <taxon>Eukaryota</taxon>
        <taxon>Sar</taxon>
        <taxon>Alveolata</taxon>
        <taxon>Apicomplexa</taxon>
        <taxon>Conoidasida</taxon>
        <taxon>Coccidia</taxon>
        <taxon>Eucoccidiorida</taxon>
        <taxon>Eimeriorina</taxon>
        <taxon>Eimeriidae</taxon>
        <taxon>Eimeria</taxon>
    </lineage>
</organism>
<accession>U6MFS0</accession>
<dbReference type="InterPro" id="IPR017438">
    <property type="entry name" value="ATP-NAD_kinase_N"/>
</dbReference>
<evidence type="ECO:0000256" key="10">
    <source>
        <dbReference type="ARBA" id="ARBA00022840"/>
    </source>
</evidence>
<feature type="compositionally biased region" description="Basic residues" evidence="13">
    <location>
        <begin position="986"/>
        <end position="997"/>
    </location>
</feature>
<evidence type="ECO:0000256" key="6">
    <source>
        <dbReference type="ARBA" id="ARBA00022741"/>
    </source>
</evidence>
<keyword evidence="5" id="KW-0677">Repeat</keyword>
<keyword evidence="3 12" id="KW-0808">Transferase</keyword>
<dbReference type="GO" id="GO:0008270">
    <property type="term" value="F:zinc ion binding"/>
    <property type="evidence" value="ECO:0007669"/>
    <property type="project" value="UniProtKB-KW"/>
</dbReference>
<evidence type="ECO:0000313" key="18">
    <source>
        <dbReference type="Proteomes" id="UP000030754"/>
    </source>
</evidence>
<dbReference type="CDD" id="cd20805">
    <property type="entry name" value="C1_DGK_rpt2"/>
    <property type="match status" value="1"/>
</dbReference>
<dbReference type="Pfam" id="PF00130">
    <property type="entry name" value="C1_1"/>
    <property type="match status" value="1"/>
</dbReference>
<keyword evidence="4" id="KW-0479">Metal-binding</keyword>
<dbReference type="Pfam" id="PF00609">
    <property type="entry name" value="DAGK_acc"/>
    <property type="match status" value="2"/>
</dbReference>
<dbReference type="PANTHER" id="PTHR11255:SF54">
    <property type="entry name" value="DIACYLGLYCEROL KINASE THETA"/>
    <property type="match status" value="1"/>
</dbReference>
<comment type="catalytic activity">
    <reaction evidence="12">
        <text>a 1,2-diacyl-sn-glycerol + ATP = a 1,2-diacyl-sn-glycero-3-phosphate + ADP + H(+)</text>
        <dbReference type="Rhea" id="RHEA:10272"/>
        <dbReference type="ChEBI" id="CHEBI:15378"/>
        <dbReference type="ChEBI" id="CHEBI:17815"/>
        <dbReference type="ChEBI" id="CHEBI:30616"/>
        <dbReference type="ChEBI" id="CHEBI:58608"/>
        <dbReference type="ChEBI" id="CHEBI:456216"/>
        <dbReference type="EC" id="2.7.1.107"/>
    </reaction>
</comment>
<feature type="compositionally biased region" description="Low complexity" evidence="13">
    <location>
        <begin position="454"/>
        <end position="497"/>
    </location>
</feature>
<evidence type="ECO:0000256" key="11">
    <source>
        <dbReference type="ARBA" id="ARBA00023136"/>
    </source>
</evidence>
<dbReference type="InterPro" id="IPR001206">
    <property type="entry name" value="Diacylglycerol_kinase_cat_dom"/>
</dbReference>
<dbReference type="SUPFAM" id="SSF111331">
    <property type="entry name" value="NAD kinase/diacylglycerol kinase-like"/>
    <property type="match status" value="2"/>
</dbReference>
<evidence type="ECO:0000256" key="2">
    <source>
        <dbReference type="ARBA" id="ARBA00009280"/>
    </source>
</evidence>
<dbReference type="Pfam" id="PF00781">
    <property type="entry name" value="DAGK_cat"/>
    <property type="match status" value="1"/>
</dbReference>
<evidence type="ECO:0000256" key="1">
    <source>
        <dbReference type="ARBA" id="ARBA00004370"/>
    </source>
</evidence>
<dbReference type="PANTHER" id="PTHR11255">
    <property type="entry name" value="DIACYLGLYCEROL KINASE"/>
    <property type="match status" value="1"/>
</dbReference>
<keyword evidence="7" id="KW-0863">Zinc-finger</keyword>
<keyword evidence="10 12" id="KW-0067">ATP-binding</keyword>
<feature type="compositionally biased region" description="Low complexity" evidence="13">
    <location>
        <begin position="685"/>
        <end position="694"/>
    </location>
</feature>
<evidence type="ECO:0000256" key="13">
    <source>
        <dbReference type="SAM" id="MobiDB-lite"/>
    </source>
</evidence>
<feature type="domain" description="Phorbol-ester/DAG-type" evidence="15">
    <location>
        <begin position="197"/>
        <end position="248"/>
    </location>
</feature>
<evidence type="ECO:0000256" key="3">
    <source>
        <dbReference type="ARBA" id="ARBA00022679"/>
    </source>
</evidence>
<dbReference type="InterPro" id="IPR000756">
    <property type="entry name" value="Diacylglycerol_kin_accessory"/>
</dbReference>
<evidence type="ECO:0000256" key="12">
    <source>
        <dbReference type="RuleBase" id="RU361128"/>
    </source>
</evidence>
<reference evidence="17" key="2">
    <citation type="submission" date="2013-10" db="EMBL/GenBank/DDBJ databases">
        <authorList>
            <person name="Aslett M."/>
        </authorList>
    </citation>
    <scope>NUCLEOTIDE SEQUENCE [LARGE SCALE GENOMIC DNA]</scope>
    <source>
        <strain evidence="17">Houghton</strain>
    </source>
</reference>
<dbReference type="GO" id="GO:0004143">
    <property type="term" value="F:ATP-dependent diacylglycerol kinase activity"/>
    <property type="evidence" value="ECO:0007669"/>
    <property type="project" value="UniProtKB-EC"/>
</dbReference>
<dbReference type="PROSITE" id="PS50081">
    <property type="entry name" value="ZF_DAG_PE_2"/>
    <property type="match status" value="2"/>
</dbReference>
<feature type="compositionally biased region" description="Low complexity" evidence="13">
    <location>
        <begin position="1112"/>
        <end position="1122"/>
    </location>
</feature>
<evidence type="ECO:0000256" key="5">
    <source>
        <dbReference type="ARBA" id="ARBA00022737"/>
    </source>
</evidence>
<dbReference type="GO" id="GO:0016020">
    <property type="term" value="C:membrane"/>
    <property type="evidence" value="ECO:0007669"/>
    <property type="project" value="UniProtKB-SubCell"/>
</dbReference>
<feature type="region of interest" description="Disordered" evidence="13">
    <location>
        <begin position="454"/>
        <end position="536"/>
    </location>
</feature>
<keyword evidence="18" id="KW-1185">Reference proteome</keyword>
<keyword evidence="14" id="KW-0812">Transmembrane</keyword>
<keyword evidence="14" id="KW-1133">Transmembrane helix</keyword>
<dbReference type="Proteomes" id="UP000030754">
    <property type="component" value="Unassembled WGS sequence"/>
</dbReference>
<evidence type="ECO:0000256" key="14">
    <source>
        <dbReference type="SAM" id="Phobius"/>
    </source>
</evidence>
<gene>
    <name evidence="17" type="ORF">ENH_00030240</name>
</gene>
<dbReference type="Gene3D" id="3.40.50.10330">
    <property type="entry name" value="Probable inorganic polyphosphate/atp-NAD kinase, domain 1"/>
    <property type="match status" value="1"/>
</dbReference>
<keyword evidence="11 14" id="KW-0472">Membrane</keyword>
<dbReference type="InterPro" id="IPR037607">
    <property type="entry name" value="DGK"/>
</dbReference>
<dbReference type="PROSITE" id="PS00479">
    <property type="entry name" value="ZF_DAG_PE_1"/>
    <property type="match status" value="1"/>
</dbReference>
<feature type="region of interest" description="Disordered" evidence="13">
    <location>
        <begin position="1089"/>
        <end position="1148"/>
    </location>
</feature>
<feature type="domain" description="DAGKc" evidence="16">
    <location>
        <begin position="596"/>
        <end position="855"/>
    </location>
</feature>
<feature type="region of interest" description="Disordered" evidence="13">
    <location>
        <begin position="323"/>
        <end position="351"/>
    </location>
</feature>
<dbReference type="InterPro" id="IPR016064">
    <property type="entry name" value="NAD/diacylglycerol_kinase_sf"/>
</dbReference>
<feature type="compositionally biased region" description="Basic and acidic residues" evidence="13">
    <location>
        <begin position="776"/>
        <end position="785"/>
    </location>
</feature>
<sequence>MSPSPPISIFGGVETEEVGCAYYGDADCPSLAAYLFQLLQWWLQLLLQSSSYVAGSLSSSLSRMPSQLLQVCVSLGGAVLLVLFVSLIYWRCRVSRYNTPGTLRGPQGPPLRHPVHAWEAFASASSPKYCCMCRELISGFLIYRNKGWECCICRRACHATCLAACDSLPCKTPAAPAAAAAAAAAAVHGAAAPPVLKHRLVEGALAADAVCCGCGLACSSTFGLDGLRCLWCARTVHSECLYLLPTACDLGPLRLLMLPPAAVTPLLSAAASPHVLLRLAAALRDGGGVSAAIRGLRSMAMLLQQSVSRQMKRINASLMGSLRHARSGTQQQQPQQQPQQGEKPAKDDSVTAATEGLRAVADNARSNGDTILAAPATAPLAERAVSGTPQSRDSGSSSTAGAHGMDLGESENAGTPRRQQFFLQQHQSLERQRPQDILRALGRHLEGFKVLAGGVESSGSSTSFSGCSDGESSSSGYSRSSSRMSRTSCSQSSSHSSAQGIAQQQELRHDNKLRHRQPRGRKERSHIAETLPDSNGAARAEIAASAAAASKHVSSSSSNGKKERAAQLQQALAEILPPKAPVWRLRAQPLRHLHAADATPVLVFVNCKSGGQVGRTLYKELLYRLNPLQVVDIQAEDGPERALHLFKPLALRRRLRVVVCGGDGTVGWVIDAIQKVYRARENHQQHQLQQQKVGQHQKEGRETSTPKVQDLDEEEQQQQQHKQQARYEPERQEQTQLHEEQVSHAPTVPTHCPVMRHPDHPQCRLCQEASEVNNQQDRRQQHQEQPKQLSLQEQQKMKQPSAFVPVAICPLGTGNDLSNVLGWGMSFDGDIVEHLLKIRRAVPSALDIWNVEVSGSSGPILSSTFSNYLDVGVAARIALKFHRLREGNPELFQSRLGNKFLYGEVGFRDFLGPRAAALEVRGLYCDGGVMLWGDAEPQQQRQLQHHEQFVLPQSHQVQQKYYRRARLATLGHGVSTDSSSSDLGIRRRHSQSHKRHRTTDAADSAVQSHAVGPEGATAVSAPPSPGQRLASPALATTTVGAVAPKPALHRTKKHTYMVLAADTATVAATDNCGALRSDCSNSVECGYEEEPDEFATRPNQHRKGPEQKRQQHQQQQHQQKQQHQGRSRRPRAYPASPHTHTAPVGRGNSLGFRDQQYMSAPHLGALTASVHRRHQLQQQRFDHWRPQKIDDGLIEVVAFKSLFHLGQVQVGLAKALRLCQGRSVCLHVSGSLPLQVDGEPQLLEGSCRIAITHK</sequence>
<feature type="domain" description="Phorbol-ester/DAG-type" evidence="15">
    <location>
        <begin position="115"/>
        <end position="170"/>
    </location>
</feature>